<feature type="region of interest" description="Disordered" evidence="8">
    <location>
        <begin position="757"/>
        <end position="783"/>
    </location>
</feature>
<evidence type="ECO:0000256" key="7">
    <source>
        <dbReference type="PROSITE-ProRule" id="PRU00385"/>
    </source>
</evidence>
<keyword evidence="10" id="KW-1185">Reference proteome</keyword>
<keyword evidence="3 7" id="KW-0812">Transmembrane</keyword>
<keyword evidence="5 7" id="KW-0472">Membrane</keyword>
<dbReference type="PANTHER" id="PTHR21524:SF5">
    <property type="entry name" value="SPECTRIN REPEAT CONTAINING NUCLEAR ENVELOPE PROTEIN 2"/>
    <property type="match status" value="1"/>
</dbReference>
<dbReference type="Proteomes" id="UP000694846">
    <property type="component" value="Unplaced"/>
</dbReference>
<protein>
    <submittedName>
        <fullName evidence="11">Uncharacterized protein LOC112682208</fullName>
    </submittedName>
</protein>
<dbReference type="GO" id="GO:0007010">
    <property type="term" value="P:cytoskeleton organization"/>
    <property type="evidence" value="ECO:0007669"/>
    <property type="project" value="TreeGrafter"/>
</dbReference>
<dbReference type="GO" id="GO:0019894">
    <property type="term" value="F:kinesin binding"/>
    <property type="evidence" value="ECO:0007669"/>
    <property type="project" value="TreeGrafter"/>
</dbReference>
<keyword evidence="6" id="KW-0539">Nucleus</keyword>
<proteinExistence type="inferred from homology"/>
<dbReference type="InterPro" id="IPR012315">
    <property type="entry name" value="KASH"/>
</dbReference>
<dbReference type="PROSITE" id="PS51049">
    <property type="entry name" value="KASH"/>
    <property type="match status" value="1"/>
</dbReference>
<feature type="topological domain" description="Cytoplasmic" evidence="7">
    <location>
        <begin position="1"/>
        <end position="1246"/>
    </location>
</feature>
<evidence type="ECO:0000256" key="2">
    <source>
        <dbReference type="ARBA" id="ARBA00008619"/>
    </source>
</evidence>
<feature type="domain" description="KASH" evidence="9">
    <location>
        <begin position="1238"/>
        <end position="1292"/>
    </location>
</feature>
<evidence type="ECO:0000256" key="1">
    <source>
        <dbReference type="ARBA" id="ARBA00004126"/>
    </source>
</evidence>
<evidence type="ECO:0000256" key="8">
    <source>
        <dbReference type="SAM" id="MobiDB-lite"/>
    </source>
</evidence>
<dbReference type="OrthoDB" id="10041151at2759"/>
<comment type="subcellular location">
    <subcellularLocation>
        <location evidence="1">Nucleus membrane</location>
    </subcellularLocation>
</comment>
<dbReference type="SMART" id="SM01249">
    <property type="entry name" value="KASH"/>
    <property type="match status" value="1"/>
</dbReference>
<feature type="compositionally biased region" description="Gly residues" evidence="8">
    <location>
        <begin position="1117"/>
        <end position="1127"/>
    </location>
</feature>
<dbReference type="GO" id="GO:0006997">
    <property type="term" value="P:nucleus organization"/>
    <property type="evidence" value="ECO:0007669"/>
    <property type="project" value="TreeGrafter"/>
</dbReference>
<evidence type="ECO:0000313" key="11">
    <source>
        <dbReference type="RefSeq" id="XP_025408508.1"/>
    </source>
</evidence>
<dbReference type="GO" id="GO:0007097">
    <property type="term" value="P:nuclear migration"/>
    <property type="evidence" value="ECO:0007669"/>
    <property type="project" value="TreeGrafter"/>
</dbReference>
<evidence type="ECO:0000256" key="3">
    <source>
        <dbReference type="ARBA" id="ARBA00022692"/>
    </source>
</evidence>
<sequence length="1292" mass="148241">MFRCRTIKPSRTPRSLKIKSCQHRSEDRQYCWNCNSRISPRCGRRLSRHPTRSISVPPVRNIHKSVPCIRSKSMPYREKNDSKMPTNFENSSIKTCFSLSSLHPSTVNVEGGQQAAQRPYNSLTKKIKKNETTNQDCWRGDSSYEFLSSLRTSYQYLMDNNLIESCREVGCDLNNTSPIQDWNVEQLNIYIKELEKSFCSGSTSKTNSCNLTENLKSPKRLNMSEEVCRLNILRHIAQLSKRLPHCREPSMNQSCSSIYNAHYLEVKSNLRSLDQWMVQMEIRLKPNYFRVNWNRREIRQKMEEHKSIHCDIETKGKCIRLVLKYCKWLADEHQTANPTHQELVQTVPLLTRKAKNFEHRWQLLYIRSLEWICFIESLTVKKCRKDSNSSSDCDEEPVHKCPRLVDHKLSYLTNNKYDSCEMETETSPSPVLQSERISFDDTANFHKSDRKGPNLATFYYKHLDTDSEQESQKKFVVESEVKTSESSEEEWIYSTNKMTEVKNPDVHVSLAERANLEEIKALVENVNWSVSKNKNPDKLWISGSGVKKRNFKHDNFNSENEEFIADSCDASGEYTTEDDDQHFSSDNHSHLSQSCDITIMQSTDLDFSSNPGHINDYSPSKVVLRSKTNSGNSLRPVSMSGLPQSTPKARFLTESCHLSVSESALNQISHEQVSVNGRDSSTIEESTATQTQDCCGSFNTNSLRRRKLKHRRKSTMERKSKSGSADSLSSVVNSITSVPYNEITAFGSFSGSLCGIPQNDSQRMDSETEEETAKDSKRPTTRKRPIKMPVFRLGEFGAVTPREKRFPLTTQLPSGTTDFSSFSEQAWDSYQEKYLSEPYSEDPPDPDSVRRLLDFGDDYRKYIDSQSDCASSIGRPSCLDDETFEQDSSDSVRKLIIRSRLQLNYFEQVLSKLVTYPSSNLTITEINQLRQWCRENEYCLRFCLEEIKDNKTCVSTNDKAELESMVKKCERLELDISKQEKIQLLKTDIAAIKSHLLSFTPNDQPDSNVQNKNELQVLIHTAKTELSNLELYWNNCNKVSITEELNRQFNESNDANAVLRHLNKEVADLYSIYTNAKQRLDSDISRYQNALITWVECDKQLMELEMKFKGFGDDGGVRGNPKSGGFGSASDSGMSDSGSEHELNEHEKRLINLKQLANNLMTIMTPGNEALSSILVRIENNEKQLKELQQTCKDLIGRTEINHENDKLDGNKYITDTNIVDTTAENPKTPLKKIKDNTALLWRTLRIAVPFYLAVMILCSIGWLEPQCCDLQNNYKWSFALGLRYMNGPPPT</sequence>
<organism evidence="10 11">
    <name type="scientific">Sipha flava</name>
    <name type="common">yellow sugarcane aphid</name>
    <dbReference type="NCBI Taxonomy" id="143950"/>
    <lineage>
        <taxon>Eukaryota</taxon>
        <taxon>Metazoa</taxon>
        <taxon>Ecdysozoa</taxon>
        <taxon>Arthropoda</taxon>
        <taxon>Hexapoda</taxon>
        <taxon>Insecta</taxon>
        <taxon>Pterygota</taxon>
        <taxon>Neoptera</taxon>
        <taxon>Paraneoptera</taxon>
        <taxon>Hemiptera</taxon>
        <taxon>Sternorrhyncha</taxon>
        <taxon>Aphidomorpha</taxon>
        <taxon>Aphidoidea</taxon>
        <taxon>Aphididae</taxon>
        <taxon>Sipha</taxon>
    </lineage>
</organism>
<evidence type="ECO:0000256" key="5">
    <source>
        <dbReference type="ARBA" id="ARBA00023136"/>
    </source>
</evidence>
<accession>A0A8B8FCK2</accession>
<dbReference type="GO" id="GO:0031965">
    <property type="term" value="C:nuclear membrane"/>
    <property type="evidence" value="ECO:0007669"/>
    <property type="project" value="UniProtKB-SubCell"/>
</dbReference>
<feature type="region of interest" description="Disordered" evidence="8">
    <location>
        <begin position="1113"/>
        <end position="1145"/>
    </location>
</feature>
<feature type="compositionally biased region" description="Basic and acidic residues" evidence="8">
    <location>
        <begin position="762"/>
        <end position="778"/>
    </location>
</feature>
<keyword evidence="4" id="KW-1133">Transmembrane helix</keyword>
<feature type="compositionally biased region" description="Low complexity" evidence="8">
    <location>
        <begin position="1128"/>
        <end position="1137"/>
    </location>
</feature>
<dbReference type="CTD" id="38067"/>
<feature type="region of interest" description="Disordered" evidence="8">
    <location>
        <begin position="705"/>
        <end position="727"/>
    </location>
</feature>
<evidence type="ECO:0000313" key="10">
    <source>
        <dbReference type="Proteomes" id="UP000694846"/>
    </source>
</evidence>
<feature type="topological domain" description="Perinuclear space" evidence="7">
    <location>
        <begin position="1268"/>
        <end position="1292"/>
    </location>
</feature>
<evidence type="ECO:0000256" key="6">
    <source>
        <dbReference type="ARBA" id="ARBA00023242"/>
    </source>
</evidence>
<gene>
    <name evidence="11" type="primary">LOC112682208</name>
</gene>
<reference evidence="11" key="1">
    <citation type="submission" date="2025-08" db="UniProtKB">
        <authorList>
            <consortium name="RefSeq"/>
        </authorList>
    </citation>
    <scope>IDENTIFICATION</scope>
    <source>
        <tissue evidence="11">Whole body</tissue>
    </source>
</reference>
<dbReference type="GO" id="GO:0048471">
    <property type="term" value="C:perinuclear region of cytoplasm"/>
    <property type="evidence" value="ECO:0007669"/>
    <property type="project" value="TreeGrafter"/>
</dbReference>
<name>A0A8B8FCK2_9HEMI</name>
<dbReference type="PANTHER" id="PTHR21524">
    <property type="entry name" value="SPECTRIN REPEAT CONTAINING NUCLEAR ENVELOPE PROTEIN 2"/>
    <property type="match status" value="1"/>
</dbReference>
<dbReference type="Pfam" id="PF10541">
    <property type="entry name" value="KASH"/>
    <property type="match status" value="1"/>
</dbReference>
<dbReference type="RefSeq" id="XP_025408508.1">
    <property type="nucleotide sequence ID" value="XM_025552723.1"/>
</dbReference>
<evidence type="ECO:0000259" key="9">
    <source>
        <dbReference type="PROSITE" id="PS51049"/>
    </source>
</evidence>
<dbReference type="GeneID" id="112682208"/>
<evidence type="ECO:0000256" key="4">
    <source>
        <dbReference type="ARBA" id="ARBA00022989"/>
    </source>
</evidence>
<comment type="similarity">
    <text evidence="2">Belongs to the nesprin family.</text>
</comment>